<dbReference type="WBParaSite" id="RSKR_0000939600.1">
    <property type="protein sequence ID" value="RSKR_0000939600.1"/>
    <property type="gene ID" value="RSKR_0000939600"/>
</dbReference>
<dbReference type="Proteomes" id="UP000095286">
    <property type="component" value="Unplaced"/>
</dbReference>
<organism evidence="1 2">
    <name type="scientific">Rhabditophanes sp. KR3021</name>
    <dbReference type="NCBI Taxonomy" id="114890"/>
    <lineage>
        <taxon>Eukaryota</taxon>
        <taxon>Metazoa</taxon>
        <taxon>Ecdysozoa</taxon>
        <taxon>Nematoda</taxon>
        <taxon>Chromadorea</taxon>
        <taxon>Rhabditida</taxon>
        <taxon>Tylenchina</taxon>
        <taxon>Panagrolaimomorpha</taxon>
        <taxon>Strongyloidoidea</taxon>
        <taxon>Alloionematidae</taxon>
        <taxon>Rhabditophanes</taxon>
    </lineage>
</organism>
<evidence type="ECO:0000313" key="1">
    <source>
        <dbReference type="Proteomes" id="UP000095286"/>
    </source>
</evidence>
<protein>
    <submittedName>
        <fullName evidence="2">Uncharacterized protein</fullName>
    </submittedName>
</protein>
<name>A0AC35UAR1_9BILA</name>
<proteinExistence type="predicted"/>
<accession>A0AC35UAR1</accession>
<sequence length="427" mass="48624">MSEEVYIDLPPPRCSLPATFSANRIDQIEESLRDLQIQVNTSTAIQMQTGITQYSTPIGVPQKSNDEALIVLLIDKKKEADYLKDKLHKCQIKVENQQIQFSEELDKNHLEAESIRNKLKIMNERFNKLDTEYRQYKNSNIMENEKDLFNGRRSEQDYEAEINTLKDKLNNNKIAFAHTNQVNEDKTKVENQNVELSKQLKNKEAYIGQLKALLLLRTNRNSEGVLGKDDIGSLVSKDTKKSTKDGNRLDVHESMSPSNDKLFCSRYSSSNSSGFTESREHSTLPREREKQTHDHLTNSQSSSASSSNAADPGQTLPPRIQRIIRDSNELGKKLRCISKSIAQVSTNFVDGKDPEFHLLASRFSDSSESEDDCAESNLTKNQLEKLLRKHEEDLSKAEQFLGTLTGNILHFTTCQSREYQQLSCSIQ</sequence>
<evidence type="ECO:0000313" key="2">
    <source>
        <dbReference type="WBParaSite" id="RSKR_0000939600.1"/>
    </source>
</evidence>
<reference evidence="2" key="1">
    <citation type="submission" date="2016-11" db="UniProtKB">
        <authorList>
            <consortium name="WormBaseParasite"/>
        </authorList>
    </citation>
    <scope>IDENTIFICATION</scope>
    <source>
        <strain evidence="2">KR3021</strain>
    </source>
</reference>